<evidence type="ECO:0000256" key="1">
    <source>
        <dbReference type="ARBA" id="ARBA00004123"/>
    </source>
</evidence>
<reference evidence="6" key="1">
    <citation type="submission" date="2025-08" db="UniProtKB">
        <authorList>
            <consortium name="RefSeq"/>
        </authorList>
    </citation>
    <scope>IDENTIFICATION</scope>
    <source>
        <tissue evidence="6">Gonads</tissue>
    </source>
</reference>
<dbReference type="PANTHER" id="PTHR15950">
    <property type="entry name" value="TRANSCRIPTION COFACTOR VESTIGIAL-LIKE PROTEIN"/>
    <property type="match status" value="1"/>
</dbReference>
<protein>
    <submittedName>
        <fullName evidence="6">Transcription cofactor vestigial-like protein 2 isoform X2</fullName>
    </submittedName>
</protein>
<name>A0A1S3KGZ6_LINAN</name>
<dbReference type="InParanoid" id="A0A1S3KGZ6"/>
<evidence type="ECO:0000313" key="5">
    <source>
        <dbReference type="Proteomes" id="UP000085678"/>
    </source>
</evidence>
<dbReference type="GO" id="GO:0006355">
    <property type="term" value="P:regulation of DNA-templated transcription"/>
    <property type="evidence" value="ECO:0007669"/>
    <property type="project" value="InterPro"/>
</dbReference>
<keyword evidence="3" id="KW-0804">Transcription</keyword>
<proteinExistence type="predicted"/>
<sequence>MKFAALHKVYDSSHSPMDAINYSTTATTGLSFGLVGKEEESDEDLHPKASQYLSAKCAVYTFFTGDPSSNVDDHFSKSLSLYNQRINQVGGGDGKAVNWKEVSTMGQRNLPPSFWNSAYQPPVLPHPLGGSGAAAYPDPYSIPGSSFHGMAGLQDPWHYSFSSQTHTYPHRPSMHDFTYSSMTPGPSRLTPHYSSLLMQQSMRASGRFSGMHASGTCDLTKPAAAAAEAAAWGSRYHTDPLATTDLSSHHTVPHPHPHLEPAVTGLDGTVQESGKEVYWF</sequence>
<evidence type="ECO:0000256" key="2">
    <source>
        <dbReference type="ARBA" id="ARBA00023015"/>
    </source>
</evidence>
<evidence type="ECO:0000313" key="6">
    <source>
        <dbReference type="RefSeq" id="XP_013421496.1"/>
    </source>
</evidence>
<keyword evidence="5" id="KW-1185">Reference proteome</keyword>
<dbReference type="PANTHER" id="PTHR15950:SF15">
    <property type="entry name" value="PROTEIN VESTIGIAL"/>
    <property type="match status" value="1"/>
</dbReference>
<dbReference type="AlphaFoldDB" id="A0A1S3KGZ6"/>
<dbReference type="InterPro" id="IPR011520">
    <property type="entry name" value="Vg_fam"/>
</dbReference>
<dbReference type="GO" id="GO:0005634">
    <property type="term" value="C:nucleus"/>
    <property type="evidence" value="ECO:0007669"/>
    <property type="project" value="UniProtKB-SubCell"/>
</dbReference>
<accession>A0A1S3KGZ6</accession>
<evidence type="ECO:0000256" key="4">
    <source>
        <dbReference type="ARBA" id="ARBA00023242"/>
    </source>
</evidence>
<keyword evidence="2" id="KW-0805">Transcription regulation</keyword>
<keyword evidence="4" id="KW-0539">Nucleus</keyword>
<evidence type="ECO:0000256" key="3">
    <source>
        <dbReference type="ARBA" id="ARBA00023163"/>
    </source>
</evidence>
<dbReference type="Proteomes" id="UP000085678">
    <property type="component" value="Unplaced"/>
</dbReference>
<organism evidence="5 6">
    <name type="scientific">Lingula anatina</name>
    <name type="common">Brachiopod</name>
    <name type="synonym">Lingula unguis</name>
    <dbReference type="NCBI Taxonomy" id="7574"/>
    <lineage>
        <taxon>Eukaryota</taxon>
        <taxon>Metazoa</taxon>
        <taxon>Spiralia</taxon>
        <taxon>Lophotrochozoa</taxon>
        <taxon>Brachiopoda</taxon>
        <taxon>Linguliformea</taxon>
        <taxon>Lingulata</taxon>
        <taxon>Lingulida</taxon>
        <taxon>Linguloidea</taxon>
        <taxon>Lingulidae</taxon>
        <taxon>Lingula</taxon>
    </lineage>
</organism>
<dbReference type="OrthoDB" id="10069705at2759"/>
<gene>
    <name evidence="6" type="primary">LOC106181598</name>
</gene>
<dbReference type="GeneID" id="106181598"/>
<dbReference type="RefSeq" id="XP_013421496.1">
    <property type="nucleotide sequence ID" value="XM_013566042.1"/>
</dbReference>
<comment type="subcellular location">
    <subcellularLocation>
        <location evidence="1">Nucleus</location>
    </subcellularLocation>
</comment>
<dbReference type="Pfam" id="PF07545">
    <property type="entry name" value="Vg_Tdu"/>
    <property type="match status" value="1"/>
</dbReference>
<dbReference type="STRING" id="7574.A0A1S3KGZ6"/>